<dbReference type="Pfam" id="PF05636">
    <property type="entry name" value="HIGH_NTase1"/>
    <property type="match status" value="1"/>
</dbReference>
<dbReference type="GO" id="GO:0005737">
    <property type="term" value="C:cytoplasm"/>
    <property type="evidence" value="ECO:0007669"/>
    <property type="project" value="UniProtKB-SubCell"/>
</dbReference>
<feature type="binding site" evidence="3">
    <location>
        <begin position="7"/>
        <end position="20"/>
    </location>
    <ligand>
        <name>ATP</name>
        <dbReference type="ChEBI" id="CHEBI:30616"/>
    </ligand>
</feature>
<comment type="catalytic activity">
    <reaction evidence="3">
        <text>cytidine(34) in elongator tRNA(Met) + acetate + ATP = N(4)-acetylcytidine(34) in elongator tRNA(Met) + AMP + diphosphate</text>
        <dbReference type="Rhea" id="RHEA:58144"/>
        <dbReference type="Rhea" id="RHEA-COMP:10693"/>
        <dbReference type="Rhea" id="RHEA-COMP:10694"/>
        <dbReference type="ChEBI" id="CHEBI:30089"/>
        <dbReference type="ChEBI" id="CHEBI:30616"/>
        <dbReference type="ChEBI" id="CHEBI:33019"/>
        <dbReference type="ChEBI" id="CHEBI:74900"/>
        <dbReference type="ChEBI" id="CHEBI:82748"/>
        <dbReference type="ChEBI" id="CHEBI:456215"/>
    </reaction>
</comment>
<comment type="caution">
    <text evidence="3">Lacks conserved residue(s) required for the propagation of feature annotation.</text>
</comment>
<dbReference type="InterPro" id="IPR014729">
    <property type="entry name" value="Rossmann-like_a/b/a_fold"/>
</dbReference>
<comment type="similarity">
    <text evidence="3">Belongs to the TmcAL family.</text>
</comment>
<dbReference type="PATRIC" id="fig|189381.12.peg.1564"/>
<dbReference type="STRING" id="189381.GCA_900166615_02861"/>
<dbReference type="PANTHER" id="PTHR37825:SF1">
    <property type="entry name" value="TRNA(MET) CYTIDINE ACETATE LIGASE"/>
    <property type="match status" value="1"/>
</dbReference>
<dbReference type="AlphaFoldDB" id="A0A0M0GS77"/>
<dbReference type="Gene3D" id="3.40.50.620">
    <property type="entry name" value="HUPs"/>
    <property type="match status" value="1"/>
</dbReference>
<keyword evidence="2 3" id="KW-0819">tRNA processing</keyword>
<dbReference type="OrthoDB" id="9769796at2"/>
<dbReference type="SUPFAM" id="SSF52374">
    <property type="entry name" value="Nucleotidylyl transferase"/>
    <property type="match status" value="1"/>
</dbReference>
<dbReference type="GO" id="GO:0006400">
    <property type="term" value="P:tRNA modification"/>
    <property type="evidence" value="ECO:0007669"/>
    <property type="project" value="UniProtKB-UniRule"/>
</dbReference>
<name>A0A0M0GS77_9BACI</name>
<evidence type="ECO:0000256" key="3">
    <source>
        <dbReference type="HAMAP-Rule" id="MF_01539"/>
    </source>
</evidence>
<keyword evidence="1 3" id="KW-0436">Ligase</keyword>
<organism evidence="4 5">
    <name type="scientific">Rossellomorea marisflavi</name>
    <dbReference type="NCBI Taxonomy" id="189381"/>
    <lineage>
        <taxon>Bacteria</taxon>
        <taxon>Bacillati</taxon>
        <taxon>Bacillota</taxon>
        <taxon>Bacilli</taxon>
        <taxon>Bacillales</taxon>
        <taxon>Bacillaceae</taxon>
        <taxon>Rossellomorea</taxon>
    </lineage>
</organism>
<dbReference type="InterPro" id="IPR008513">
    <property type="entry name" value="tRNA(Met)_cyd_acetate_ligase"/>
</dbReference>
<sequence length="406" mass="45472">MNATGIIVEYNPFHNGHLHHLEMTKELTGADVTVAVMSGYFLQRGEPALLGKWERAGMALHAGVDLVIELPYSFATQHSSVFAKGAVSLLDSVGCSSFCFGSEDGNIETFEGTANTLQTRQAEYNAAIRKYSKEGLSYPAALSKAFLSLGLKEPFIDLSKPNNILGFHYIQARDEIDSGMKAYTVTRKAADYHDEHFASPSIASATSIRKALFGDGDPGEIRSLLPPESMRALKAYEDTYGSLHRWEDYWPLLQYKILSTPIDQLRRIYEIEEGIEHRIVECASRSSSFTECMNRLKSKRYTWTRLQRMLLHILMNVTKEEMSARSSRPSYIRLLAMSASGREYLRLHKKAISLPLISKLSSADPVEAALDIRAANIFSMGLKGPDARMESMKKEWSTPPLQLQKS</sequence>
<keyword evidence="3" id="KW-0963">Cytoplasm</keyword>
<dbReference type="RefSeq" id="WP_053427818.1">
    <property type="nucleotide sequence ID" value="NZ_LGUE01000001.1"/>
</dbReference>
<dbReference type="PANTHER" id="PTHR37825">
    <property type="entry name" value="TRNA(MET) CYTIDINE ACETATE LIGASE"/>
    <property type="match status" value="1"/>
</dbReference>
<dbReference type="Proteomes" id="UP000037405">
    <property type="component" value="Unassembled WGS sequence"/>
</dbReference>
<dbReference type="EC" id="6.3.4.-" evidence="3"/>
<dbReference type="GO" id="GO:0005524">
    <property type="term" value="F:ATP binding"/>
    <property type="evidence" value="ECO:0007669"/>
    <property type="project" value="UniProtKB-KW"/>
</dbReference>
<keyword evidence="3" id="KW-0694">RNA-binding</keyword>
<feature type="binding site" evidence="3">
    <location>
        <position position="101"/>
    </location>
    <ligand>
        <name>ATP</name>
        <dbReference type="ChEBI" id="CHEBI:30616"/>
    </ligand>
</feature>
<evidence type="ECO:0000256" key="1">
    <source>
        <dbReference type="ARBA" id="ARBA00022598"/>
    </source>
</evidence>
<comment type="subcellular location">
    <subcellularLocation>
        <location evidence="3">Cytoplasm</location>
    </subcellularLocation>
</comment>
<dbReference type="GO" id="GO:0000049">
    <property type="term" value="F:tRNA binding"/>
    <property type="evidence" value="ECO:0007669"/>
    <property type="project" value="UniProtKB-KW"/>
</dbReference>
<evidence type="ECO:0000313" key="5">
    <source>
        <dbReference type="Proteomes" id="UP000037405"/>
    </source>
</evidence>
<dbReference type="GO" id="GO:0016879">
    <property type="term" value="F:ligase activity, forming carbon-nitrogen bonds"/>
    <property type="evidence" value="ECO:0007669"/>
    <property type="project" value="UniProtKB-UniRule"/>
</dbReference>
<evidence type="ECO:0000313" key="4">
    <source>
        <dbReference type="EMBL" id="KON92709.1"/>
    </source>
</evidence>
<feature type="binding site" evidence="3">
    <location>
        <position position="187"/>
    </location>
    <ligand>
        <name>ATP</name>
        <dbReference type="ChEBI" id="CHEBI:30616"/>
    </ligand>
</feature>
<reference evidence="5" key="1">
    <citation type="submission" date="2015-07" db="EMBL/GenBank/DDBJ databases">
        <title>Fjat-14235 jcm11544.</title>
        <authorList>
            <person name="Liu B."/>
            <person name="Wang J."/>
            <person name="Zhu Y."/>
            <person name="Liu G."/>
            <person name="Chen Q."/>
            <person name="Chen Z."/>
            <person name="Lan J."/>
            <person name="Che J."/>
            <person name="Ge C."/>
            <person name="Shi H."/>
            <person name="Pan Z."/>
            <person name="Liu X."/>
        </authorList>
    </citation>
    <scope>NUCLEOTIDE SEQUENCE [LARGE SCALE GENOMIC DNA]</scope>
    <source>
        <strain evidence="5">JCM 11544</strain>
    </source>
</reference>
<keyword evidence="3" id="KW-0547">Nucleotide-binding</keyword>
<dbReference type="NCBIfam" id="NF010191">
    <property type="entry name" value="PRK13670.1"/>
    <property type="match status" value="1"/>
</dbReference>
<dbReference type="HAMAP" id="MF_01539">
    <property type="entry name" value="TmcAL"/>
    <property type="match status" value="1"/>
</dbReference>
<proteinExistence type="inferred from homology"/>
<accession>A0A0M0GS77</accession>
<gene>
    <name evidence="3" type="primary">tmcAL</name>
    <name evidence="4" type="ORF">AF331_07070</name>
</gene>
<comment type="caution">
    <text evidence="4">The sequence shown here is derived from an EMBL/GenBank/DDBJ whole genome shotgun (WGS) entry which is preliminary data.</text>
</comment>
<feature type="binding site" evidence="3">
    <location>
        <position position="162"/>
    </location>
    <ligand>
        <name>ATP</name>
        <dbReference type="ChEBI" id="CHEBI:30616"/>
    </ligand>
</feature>
<protein>
    <recommendedName>
        <fullName evidence="3">tRNA(Met) cytidine acetate ligase</fullName>
        <ecNumber evidence="3">6.3.4.-</ecNumber>
    </recommendedName>
</protein>
<dbReference type="EMBL" id="LGUE01000001">
    <property type="protein sequence ID" value="KON92709.1"/>
    <property type="molecule type" value="Genomic_DNA"/>
</dbReference>
<evidence type="ECO:0000256" key="2">
    <source>
        <dbReference type="ARBA" id="ARBA00022694"/>
    </source>
</evidence>
<keyword evidence="5" id="KW-1185">Reference proteome</keyword>
<keyword evidence="3" id="KW-0067">ATP-binding</keyword>
<keyword evidence="3" id="KW-0820">tRNA-binding</keyword>
<comment type="function">
    <text evidence="3">Catalyzes the formation of N(4)-acetylcytidine (ac(4)C) at the wobble position of elongator tRNA(Met), using acetate and ATP as substrates. First activates an acetate ion to form acetyladenylate (Ac-AMP) and then transfers the acetyl group to tRNA to form ac(4)C34.</text>
</comment>